<protein>
    <submittedName>
        <fullName evidence="1">Uncharacterized protein</fullName>
    </submittedName>
</protein>
<dbReference type="EMBL" id="GBRH01232937">
    <property type="protein sequence ID" value="JAD64958.1"/>
    <property type="molecule type" value="Transcribed_RNA"/>
</dbReference>
<name>A0A0A9BS07_ARUDO</name>
<organism evidence="1">
    <name type="scientific">Arundo donax</name>
    <name type="common">Giant reed</name>
    <name type="synonym">Donax arundinaceus</name>
    <dbReference type="NCBI Taxonomy" id="35708"/>
    <lineage>
        <taxon>Eukaryota</taxon>
        <taxon>Viridiplantae</taxon>
        <taxon>Streptophyta</taxon>
        <taxon>Embryophyta</taxon>
        <taxon>Tracheophyta</taxon>
        <taxon>Spermatophyta</taxon>
        <taxon>Magnoliopsida</taxon>
        <taxon>Liliopsida</taxon>
        <taxon>Poales</taxon>
        <taxon>Poaceae</taxon>
        <taxon>PACMAD clade</taxon>
        <taxon>Arundinoideae</taxon>
        <taxon>Arundineae</taxon>
        <taxon>Arundo</taxon>
    </lineage>
</organism>
<sequence>MFPIPSGNLIPAGKVRCSNRLK</sequence>
<evidence type="ECO:0000313" key="1">
    <source>
        <dbReference type="EMBL" id="JAD64958.1"/>
    </source>
</evidence>
<proteinExistence type="predicted"/>
<accession>A0A0A9BS07</accession>
<reference evidence="1" key="1">
    <citation type="submission" date="2014-09" db="EMBL/GenBank/DDBJ databases">
        <authorList>
            <person name="Magalhaes I.L.F."/>
            <person name="Oliveira U."/>
            <person name="Santos F.R."/>
            <person name="Vidigal T.H.D.A."/>
            <person name="Brescovit A.D."/>
            <person name="Santos A.J."/>
        </authorList>
    </citation>
    <scope>NUCLEOTIDE SEQUENCE</scope>
    <source>
        <tissue evidence="1">Shoot tissue taken approximately 20 cm above the soil surface</tissue>
    </source>
</reference>
<dbReference type="AlphaFoldDB" id="A0A0A9BS07"/>
<reference evidence="1" key="2">
    <citation type="journal article" date="2015" name="Data Brief">
        <title>Shoot transcriptome of the giant reed, Arundo donax.</title>
        <authorList>
            <person name="Barrero R.A."/>
            <person name="Guerrero F.D."/>
            <person name="Moolhuijzen P."/>
            <person name="Goolsby J.A."/>
            <person name="Tidwell J."/>
            <person name="Bellgard S.E."/>
            <person name="Bellgard M.I."/>
        </authorList>
    </citation>
    <scope>NUCLEOTIDE SEQUENCE</scope>
    <source>
        <tissue evidence="1">Shoot tissue taken approximately 20 cm above the soil surface</tissue>
    </source>
</reference>